<dbReference type="EnsemblMetazoa" id="XM_038221939.1">
    <property type="protein sequence ID" value="XP_038077867.1"/>
    <property type="gene ID" value="LOC119745546"/>
</dbReference>
<dbReference type="CTD" id="79719"/>
<dbReference type="RefSeq" id="XP_038077867.1">
    <property type="nucleotide sequence ID" value="XM_038221939.1"/>
</dbReference>
<feature type="compositionally biased region" description="Low complexity" evidence="1">
    <location>
        <begin position="272"/>
        <end position="297"/>
    </location>
</feature>
<keyword evidence="3" id="KW-1185">Reference proteome</keyword>
<protein>
    <recommendedName>
        <fullName evidence="4">Alpha-and gamma-adaptin-binding protein p34</fullName>
    </recommendedName>
</protein>
<dbReference type="GeneID" id="119745546"/>
<feature type="compositionally biased region" description="Basic and acidic residues" evidence="1">
    <location>
        <begin position="230"/>
        <end position="243"/>
    </location>
</feature>
<feature type="compositionally biased region" description="Polar residues" evidence="1">
    <location>
        <begin position="193"/>
        <end position="220"/>
    </location>
</feature>
<sequence>MAAPCVLVASCCSSLTTCDIIKQILGTEELPAALPITEGIVGYPWSIANKYYTAQVEICSTPAKTIGDAAFADRLEAVILLCDDKTSSFDSVKQWMPFIDQLSPTTQILACQQFTLTGEISRHTAQLWCLDHSFELVELERAEDEEEEDEDEYDITGVKRIISALHAHTWSNLELKESRGIFGLLQSEMLNASKQNSSEESTQHGAVNSVPETNTHTQPRTDAEPSEVLVCDKDSVVSKKKLDSAASNDVEESSTAGEKTTLSEDTTTGAESNSSAGDSRSDSGTDSASSGKGTASTQDRIDNLLNDDMQLFRALGSEDPGEESFEGLFARMAAMKERAAGLSGEERKRYAEKVAVSFWKALGGDDDEVEGLDSD</sequence>
<dbReference type="AlphaFoldDB" id="A0A914BQU9"/>
<dbReference type="Gene3D" id="3.40.50.11960">
    <property type="match status" value="1"/>
</dbReference>
<organism evidence="2 3">
    <name type="scientific">Patiria miniata</name>
    <name type="common">Bat star</name>
    <name type="synonym">Asterina miniata</name>
    <dbReference type="NCBI Taxonomy" id="46514"/>
    <lineage>
        <taxon>Eukaryota</taxon>
        <taxon>Metazoa</taxon>
        <taxon>Echinodermata</taxon>
        <taxon>Eleutherozoa</taxon>
        <taxon>Asterozoa</taxon>
        <taxon>Asteroidea</taxon>
        <taxon>Valvatacea</taxon>
        <taxon>Valvatida</taxon>
        <taxon>Asterinidae</taxon>
        <taxon>Patiria</taxon>
    </lineage>
</organism>
<dbReference type="InterPro" id="IPR019341">
    <property type="entry name" value="Alpha/Gamma-adaptin-bd_p34"/>
</dbReference>
<dbReference type="PANTHER" id="PTHR14659:SF1">
    <property type="entry name" value="ALPHA- AND GAMMA-ADAPTIN-BINDING PROTEIN P34"/>
    <property type="match status" value="1"/>
</dbReference>
<dbReference type="OrthoDB" id="1741717at2759"/>
<evidence type="ECO:0000313" key="2">
    <source>
        <dbReference type="EnsemblMetazoa" id="XP_038077867.1"/>
    </source>
</evidence>
<dbReference type="Pfam" id="PF10199">
    <property type="entry name" value="Adaptin_binding"/>
    <property type="match status" value="1"/>
</dbReference>
<feature type="compositionally biased region" description="Polar residues" evidence="1">
    <location>
        <begin position="253"/>
        <end position="271"/>
    </location>
</feature>
<evidence type="ECO:0008006" key="4">
    <source>
        <dbReference type="Google" id="ProtNLM"/>
    </source>
</evidence>
<feature type="region of interest" description="Disordered" evidence="1">
    <location>
        <begin position="193"/>
        <end position="302"/>
    </location>
</feature>
<proteinExistence type="predicted"/>
<dbReference type="PANTHER" id="PTHR14659">
    <property type="entry name" value="ALPHA- AND GAMMA-ADAPTIN-BINDING PROTEIN P34"/>
    <property type="match status" value="1"/>
</dbReference>
<evidence type="ECO:0000313" key="3">
    <source>
        <dbReference type="Proteomes" id="UP000887568"/>
    </source>
</evidence>
<reference evidence="2" key="1">
    <citation type="submission" date="2022-11" db="UniProtKB">
        <authorList>
            <consortium name="EnsemblMetazoa"/>
        </authorList>
    </citation>
    <scope>IDENTIFICATION</scope>
</reference>
<name>A0A914BQU9_PATMI</name>
<dbReference type="OMA" id="NEASHSF"/>
<accession>A0A914BQU9</accession>
<dbReference type="Proteomes" id="UP000887568">
    <property type="component" value="Unplaced"/>
</dbReference>
<evidence type="ECO:0000256" key="1">
    <source>
        <dbReference type="SAM" id="MobiDB-lite"/>
    </source>
</evidence>